<name>A0A7L0H688_HERCA</name>
<dbReference type="InterPro" id="IPR013783">
    <property type="entry name" value="Ig-like_fold"/>
</dbReference>
<dbReference type="SUPFAM" id="SSF48726">
    <property type="entry name" value="Immunoglobulin"/>
    <property type="match status" value="1"/>
</dbReference>
<dbReference type="Gene3D" id="2.60.40.10">
    <property type="entry name" value="Immunoglobulins"/>
    <property type="match status" value="1"/>
</dbReference>
<dbReference type="InterPro" id="IPR050199">
    <property type="entry name" value="IgHV"/>
</dbReference>
<protein>
    <submittedName>
        <fullName evidence="3">HV366 protein</fullName>
    </submittedName>
</protein>
<comment type="caution">
    <text evidence="3">The sequence shown here is derived from an EMBL/GenBank/DDBJ whole genome shotgun (WGS) entry which is preliminary data.</text>
</comment>
<evidence type="ECO:0000313" key="4">
    <source>
        <dbReference type="Proteomes" id="UP000555649"/>
    </source>
</evidence>
<dbReference type="Proteomes" id="UP000555649">
    <property type="component" value="Unassembled WGS sequence"/>
</dbReference>
<dbReference type="InterPro" id="IPR007110">
    <property type="entry name" value="Ig-like_dom"/>
</dbReference>
<evidence type="ECO:0000259" key="2">
    <source>
        <dbReference type="PROSITE" id="PS50835"/>
    </source>
</evidence>
<gene>
    <name evidence="3" type="primary">Ighv366</name>
    <name evidence="3" type="ORF">HERCAC_R05787</name>
</gene>
<evidence type="ECO:0000256" key="1">
    <source>
        <dbReference type="SAM" id="MobiDB-lite"/>
    </source>
</evidence>
<sequence>GVRAQPRLVEAGGGLRPPGGSVLLSCRGSGFQFKSLDVRWYRQEPVGVLEWVSACWSLGATNYGASVESGATASRDNSLSESFLSL</sequence>
<dbReference type="PANTHER" id="PTHR23266">
    <property type="entry name" value="IMMUNOGLOBULIN HEAVY CHAIN"/>
    <property type="match status" value="1"/>
</dbReference>
<keyword evidence="4" id="KW-1185">Reference proteome</keyword>
<feature type="domain" description="Ig-like" evidence="2">
    <location>
        <begin position="6"/>
        <end position="86"/>
    </location>
</feature>
<dbReference type="AlphaFoldDB" id="A0A7L0H688"/>
<organism evidence="3 4">
    <name type="scientific">Herpetotheres cachinnans</name>
    <name type="common">Laughing falcon</name>
    <name type="synonym">Falco cachinnans</name>
    <dbReference type="NCBI Taxonomy" id="56343"/>
    <lineage>
        <taxon>Eukaryota</taxon>
        <taxon>Metazoa</taxon>
        <taxon>Chordata</taxon>
        <taxon>Craniata</taxon>
        <taxon>Vertebrata</taxon>
        <taxon>Euteleostomi</taxon>
        <taxon>Archelosauria</taxon>
        <taxon>Archosauria</taxon>
        <taxon>Dinosauria</taxon>
        <taxon>Saurischia</taxon>
        <taxon>Theropoda</taxon>
        <taxon>Coelurosauria</taxon>
        <taxon>Aves</taxon>
        <taxon>Neognathae</taxon>
        <taxon>Neoaves</taxon>
        <taxon>Telluraves</taxon>
        <taxon>Australaves</taxon>
        <taxon>Falconiformes</taxon>
        <taxon>Falconidae</taxon>
        <taxon>Herpetotheres</taxon>
    </lineage>
</organism>
<feature type="region of interest" description="Disordered" evidence="1">
    <location>
        <begin position="67"/>
        <end position="86"/>
    </location>
</feature>
<dbReference type="EMBL" id="VXAJ01001355">
    <property type="protein sequence ID" value="NXK15399.1"/>
    <property type="molecule type" value="Genomic_DNA"/>
</dbReference>
<dbReference type="PROSITE" id="PS50835">
    <property type="entry name" value="IG_LIKE"/>
    <property type="match status" value="1"/>
</dbReference>
<proteinExistence type="predicted"/>
<feature type="non-terminal residue" evidence="3">
    <location>
        <position position="86"/>
    </location>
</feature>
<evidence type="ECO:0000313" key="3">
    <source>
        <dbReference type="EMBL" id="NXK15399.1"/>
    </source>
</evidence>
<feature type="non-terminal residue" evidence="3">
    <location>
        <position position="1"/>
    </location>
</feature>
<dbReference type="InterPro" id="IPR036179">
    <property type="entry name" value="Ig-like_dom_sf"/>
</dbReference>
<reference evidence="3 4" key="1">
    <citation type="submission" date="2019-09" db="EMBL/GenBank/DDBJ databases">
        <title>Bird 10,000 Genomes (B10K) Project - Family phase.</title>
        <authorList>
            <person name="Zhang G."/>
        </authorList>
    </citation>
    <scope>NUCLEOTIDE SEQUENCE [LARGE SCALE GENOMIC DNA]</scope>
    <source>
        <strain evidence="3">B10K-DU-005-78</strain>
        <tissue evidence="3">Mixed tissue sample</tissue>
    </source>
</reference>
<accession>A0A7L0H688</accession>